<dbReference type="PANTHER" id="PTHR30269">
    <property type="entry name" value="TRANSMEMBRANE PROTEIN YFCA"/>
    <property type="match status" value="1"/>
</dbReference>
<dbReference type="Proteomes" id="UP000727506">
    <property type="component" value="Unassembled WGS sequence"/>
</dbReference>
<protein>
    <recommendedName>
        <fullName evidence="8">Probable membrane transporter protein</fullName>
    </recommendedName>
</protein>
<reference evidence="9" key="1">
    <citation type="submission" date="2021-02" db="EMBL/GenBank/DDBJ databases">
        <title>Infant gut strain persistence is associated with maternal origin, phylogeny, and functional potential including surface adhesion and iron acquisition.</title>
        <authorList>
            <person name="Lou Y.C."/>
        </authorList>
    </citation>
    <scope>NUCLEOTIDE SEQUENCE</scope>
    <source>
        <strain evidence="9">L2_039_000G1_dasL2_039_000G1_concoct_11</strain>
    </source>
</reference>
<organism evidence="9 10">
    <name type="scientific">Slackia piriformis</name>
    <dbReference type="NCBI Taxonomy" id="626934"/>
    <lineage>
        <taxon>Bacteria</taxon>
        <taxon>Bacillati</taxon>
        <taxon>Actinomycetota</taxon>
        <taxon>Coriobacteriia</taxon>
        <taxon>Eggerthellales</taxon>
        <taxon>Eggerthellaceae</taxon>
        <taxon>Slackia</taxon>
    </lineage>
</organism>
<comment type="similarity">
    <text evidence="2 8">Belongs to the 4-toluene sulfonate uptake permease (TSUP) (TC 2.A.102) family.</text>
</comment>
<evidence type="ECO:0000256" key="3">
    <source>
        <dbReference type="ARBA" id="ARBA00022448"/>
    </source>
</evidence>
<proteinExistence type="inferred from homology"/>
<dbReference type="EMBL" id="JAGZSV010000001">
    <property type="protein sequence ID" value="MBS6939905.1"/>
    <property type="molecule type" value="Genomic_DNA"/>
</dbReference>
<dbReference type="GO" id="GO:0005886">
    <property type="term" value="C:plasma membrane"/>
    <property type="evidence" value="ECO:0007669"/>
    <property type="project" value="UniProtKB-SubCell"/>
</dbReference>
<feature type="transmembrane region" description="Helical" evidence="8">
    <location>
        <begin position="188"/>
        <end position="218"/>
    </location>
</feature>
<dbReference type="InterPro" id="IPR052017">
    <property type="entry name" value="TSUP"/>
</dbReference>
<evidence type="ECO:0000256" key="7">
    <source>
        <dbReference type="ARBA" id="ARBA00023136"/>
    </source>
</evidence>
<accession>A0A943UZF0</accession>
<evidence type="ECO:0000313" key="10">
    <source>
        <dbReference type="Proteomes" id="UP000727506"/>
    </source>
</evidence>
<dbReference type="InterPro" id="IPR002781">
    <property type="entry name" value="TM_pro_TauE-like"/>
</dbReference>
<name>A0A943UZF0_9ACTN</name>
<sequence length="252" mass="25524">MDPITLLIVCPLVFLAGLVDSIAGGGGLISLTAYLLAGLPAHAALGTNKLSSAIGTAVATARMARGGYIKLKLAIPAAVGAVLGSAVGAKLALLTPDGIFQILLVAALPFVAFAVLRKRTLETPEGAAISPRRQYAVVAASSILLGAYDGFYGPGTGTFMLIAFTAAAKLPVKHASGEVKVANLASNVAALVTFFMHGQVLIALGLAAAVFSIAGNYLGAGMVMKDGTKIVRPIIVVVLGLLFVKVIFDLAV</sequence>
<feature type="transmembrane region" description="Helical" evidence="8">
    <location>
        <begin position="230"/>
        <end position="248"/>
    </location>
</feature>
<dbReference type="Pfam" id="PF01925">
    <property type="entry name" value="TauE"/>
    <property type="match status" value="1"/>
</dbReference>
<feature type="transmembrane region" description="Helical" evidence="8">
    <location>
        <begin position="31"/>
        <end position="50"/>
    </location>
</feature>
<evidence type="ECO:0000256" key="2">
    <source>
        <dbReference type="ARBA" id="ARBA00009142"/>
    </source>
</evidence>
<evidence type="ECO:0000256" key="6">
    <source>
        <dbReference type="ARBA" id="ARBA00022989"/>
    </source>
</evidence>
<evidence type="ECO:0000256" key="1">
    <source>
        <dbReference type="ARBA" id="ARBA00004651"/>
    </source>
</evidence>
<keyword evidence="4 8" id="KW-1003">Cell membrane</keyword>
<comment type="subcellular location">
    <subcellularLocation>
        <location evidence="1 8">Cell membrane</location>
        <topology evidence="1 8">Multi-pass membrane protein</topology>
    </subcellularLocation>
</comment>
<evidence type="ECO:0000313" key="9">
    <source>
        <dbReference type="EMBL" id="MBS6939905.1"/>
    </source>
</evidence>
<gene>
    <name evidence="9" type="ORF">KH142_00160</name>
</gene>
<dbReference type="AlphaFoldDB" id="A0A943UZF0"/>
<feature type="transmembrane region" description="Helical" evidence="8">
    <location>
        <begin position="137"/>
        <end position="168"/>
    </location>
</feature>
<keyword evidence="6 8" id="KW-1133">Transmembrane helix</keyword>
<evidence type="ECO:0000256" key="5">
    <source>
        <dbReference type="ARBA" id="ARBA00022692"/>
    </source>
</evidence>
<dbReference type="PANTHER" id="PTHR30269:SF0">
    <property type="entry name" value="MEMBRANE TRANSPORTER PROTEIN YFCA-RELATED"/>
    <property type="match status" value="1"/>
</dbReference>
<keyword evidence="7 8" id="KW-0472">Membrane</keyword>
<keyword evidence="5 8" id="KW-0812">Transmembrane</keyword>
<feature type="transmembrane region" description="Helical" evidence="8">
    <location>
        <begin position="71"/>
        <end position="93"/>
    </location>
</feature>
<keyword evidence="3" id="KW-0813">Transport</keyword>
<evidence type="ECO:0000256" key="4">
    <source>
        <dbReference type="ARBA" id="ARBA00022475"/>
    </source>
</evidence>
<comment type="caution">
    <text evidence="9">The sequence shown here is derived from an EMBL/GenBank/DDBJ whole genome shotgun (WGS) entry which is preliminary data.</text>
</comment>
<evidence type="ECO:0000256" key="8">
    <source>
        <dbReference type="RuleBase" id="RU363041"/>
    </source>
</evidence>
<feature type="transmembrane region" description="Helical" evidence="8">
    <location>
        <begin position="99"/>
        <end position="116"/>
    </location>
</feature>